<proteinExistence type="inferred from homology"/>
<dbReference type="PROSITE" id="PS51144">
    <property type="entry name" value="ALPHA_CA_2"/>
    <property type="match status" value="1"/>
</dbReference>
<evidence type="ECO:0000256" key="3">
    <source>
        <dbReference type="ARBA" id="ARBA00012925"/>
    </source>
</evidence>
<comment type="cofactor">
    <cofactor evidence="1">
        <name>Zn(2+)</name>
        <dbReference type="ChEBI" id="CHEBI:29105"/>
    </cofactor>
</comment>
<sequence>MASWGYAKANGPDTWGKAFPIAVEGKNQSPIDIQRSNCKPDDSLKPVTVDYSAVEIGEITNTGSSWKAQVTGGKPGSLTGGPLSSKFALEQFHAHWSTTEKVGSEHTIDGAATAAEVSLLN</sequence>
<reference evidence="10" key="1">
    <citation type="submission" date="2025-08" db="UniProtKB">
        <authorList>
            <consortium name="RefSeq"/>
        </authorList>
    </citation>
    <scope>IDENTIFICATION</scope>
    <source>
        <tissue evidence="10">Whole organism</tissue>
    </source>
</reference>
<dbReference type="RefSeq" id="XP_018026804.1">
    <property type="nucleotide sequence ID" value="XM_018171315.2"/>
</dbReference>
<evidence type="ECO:0000313" key="10">
    <source>
        <dbReference type="RefSeq" id="XP_018026804.1"/>
    </source>
</evidence>
<keyword evidence="5" id="KW-0862">Zinc</keyword>
<keyword evidence="4" id="KW-0479">Metal-binding</keyword>
<dbReference type="GeneID" id="108682188"/>
<organism evidence="9 10">
    <name type="scientific">Hyalella azteca</name>
    <name type="common">Amphipod</name>
    <dbReference type="NCBI Taxonomy" id="294128"/>
    <lineage>
        <taxon>Eukaryota</taxon>
        <taxon>Metazoa</taxon>
        <taxon>Ecdysozoa</taxon>
        <taxon>Arthropoda</taxon>
        <taxon>Crustacea</taxon>
        <taxon>Multicrustacea</taxon>
        <taxon>Malacostraca</taxon>
        <taxon>Eumalacostraca</taxon>
        <taxon>Peracarida</taxon>
        <taxon>Amphipoda</taxon>
        <taxon>Senticaudata</taxon>
        <taxon>Talitrida</taxon>
        <taxon>Talitroidea</taxon>
        <taxon>Hyalellidae</taxon>
        <taxon>Hyalella</taxon>
    </lineage>
</organism>
<feature type="domain" description="Alpha-carbonic anhydrase" evidence="8">
    <location>
        <begin position="2"/>
        <end position="121"/>
    </location>
</feature>
<evidence type="ECO:0000256" key="2">
    <source>
        <dbReference type="ARBA" id="ARBA00010718"/>
    </source>
</evidence>
<dbReference type="GO" id="GO:0004089">
    <property type="term" value="F:carbonate dehydratase activity"/>
    <property type="evidence" value="ECO:0007669"/>
    <property type="project" value="UniProtKB-EC"/>
</dbReference>
<comment type="similarity">
    <text evidence="2">Belongs to the alpha-carbonic anhydrase family.</text>
</comment>
<dbReference type="GO" id="GO:0008270">
    <property type="term" value="F:zinc ion binding"/>
    <property type="evidence" value="ECO:0007669"/>
    <property type="project" value="InterPro"/>
</dbReference>
<dbReference type="InterPro" id="IPR023561">
    <property type="entry name" value="Carbonic_anhydrase_a-class"/>
</dbReference>
<evidence type="ECO:0000259" key="8">
    <source>
        <dbReference type="PROSITE" id="PS51144"/>
    </source>
</evidence>
<evidence type="ECO:0000256" key="7">
    <source>
        <dbReference type="ARBA" id="ARBA00048348"/>
    </source>
</evidence>
<dbReference type="Gene3D" id="3.10.200.10">
    <property type="entry name" value="Alpha carbonic anhydrase"/>
    <property type="match status" value="1"/>
</dbReference>
<dbReference type="Pfam" id="PF00194">
    <property type="entry name" value="Carb_anhydrase"/>
    <property type="match status" value="1"/>
</dbReference>
<comment type="catalytic activity">
    <reaction evidence="7">
        <text>hydrogencarbonate + H(+) = CO2 + H2O</text>
        <dbReference type="Rhea" id="RHEA:10748"/>
        <dbReference type="ChEBI" id="CHEBI:15377"/>
        <dbReference type="ChEBI" id="CHEBI:15378"/>
        <dbReference type="ChEBI" id="CHEBI:16526"/>
        <dbReference type="ChEBI" id="CHEBI:17544"/>
        <dbReference type="EC" id="4.2.1.1"/>
    </reaction>
</comment>
<protein>
    <recommendedName>
        <fullName evidence="3">carbonic anhydrase</fullName>
        <ecNumber evidence="3">4.2.1.1</ecNumber>
    </recommendedName>
</protein>
<dbReference type="InterPro" id="IPR036398">
    <property type="entry name" value="CA_dom_sf"/>
</dbReference>
<dbReference type="GO" id="GO:0005737">
    <property type="term" value="C:cytoplasm"/>
    <property type="evidence" value="ECO:0007669"/>
    <property type="project" value="TreeGrafter"/>
</dbReference>
<dbReference type="SUPFAM" id="SSF51069">
    <property type="entry name" value="Carbonic anhydrase"/>
    <property type="match status" value="1"/>
</dbReference>
<dbReference type="KEGG" id="hazt:108682188"/>
<dbReference type="AlphaFoldDB" id="A0A8B7PKU5"/>
<keyword evidence="6" id="KW-0456">Lyase</keyword>
<evidence type="ECO:0000256" key="5">
    <source>
        <dbReference type="ARBA" id="ARBA00022833"/>
    </source>
</evidence>
<accession>A0A8B7PKU5</accession>
<evidence type="ECO:0000313" key="9">
    <source>
        <dbReference type="Proteomes" id="UP000694843"/>
    </source>
</evidence>
<dbReference type="Proteomes" id="UP000694843">
    <property type="component" value="Unplaced"/>
</dbReference>
<dbReference type="InterPro" id="IPR001148">
    <property type="entry name" value="CA_dom"/>
</dbReference>
<gene>
    <name evidence="10" type="primary">LOC108682188</name>
</gene>
<evidence type="ECO:0000256" key="1">
    <source>
        <dbReference type="ARBA" id="ARBA00001947"/>
    </source>
</evidence>
<evidence type="ECO:0000256" key="4">
    <source>
        <dbReference type="ARBA" id="ARBA00022723"/>
    </source>
</evidence>
<dbReference type="PANTHER" id="PTHR18952">
    <property type="entry name" value="CARBONIC ANHYDRASE"/>
    <property type="match status" value="1"/>
</dbReference>
<dbReference type="EC" id="4.2.1.1" evidence="3"/>
<keyword evidence="9" id="KW-1185">Reference proteome</keyword>
<name>A0A8B7PKU5_HYAAZ</name>
<dbReference type="SMART" id="SM01057">
    <property type="entry name" value="Carb_anhydrase"/>
    <property type="match status" value="1"/>
</dbReference>
<dbReference type="OrthoDB" id="429145at2759"/>
<dbReference type="OMA" id="YAKANGP"/>
<evidence type="ECO:0000256" key="6">
    <source>
        <dbReference type="ARBA" id="ARBA00023239"/>
    </source>
</evidence>
<dbReference type="PANTHER" id="PTHR18952:SF141">
    <property type="entry name" value="CARBONIC ANHYDRASE"/>
    <property type="match status" value="1"/>
</dbReference>